<dbReference type="EMBL" id="JAUSVX010000001">
    <property type="protein sequence ID" value="MDQ0467476.1"/>
    <property type="molecule type" value="Genomic_DNA"/>
</dbReference>
<dbReference type="Gene3D" id="2.40.50.100">
    <property type="match status" value="1"/>
</dbReference>
<dbReference type="SUPFAM" id="SSF52540">
    <property type="entry name" value="P-loop containing nucleoside triphosphate hydrolases"/>
    <property type="match status" value="1"/>
</dbReference>
<dbReference type="GO" id="GO:0005524">
    <property type="term" value="F:ATP binding"/>
    <property type="evidence" value="ECO:0007669"/>
    <property type="project" value="UniProtKB-KW"/>
</dbReference>
<reference evidence="6 7" key="1">
    <citation type="submission" date="2023-07" db="EMBL/GenBank/DDBJ databases">
        <title>Genomic Encyclopedia of Type Strains, Phase IV (KMG-IV): sequencing the most valuable type-strain genomes for metagenomic binning, comparative biology and taxonomic classification.</title>
        <authorList>
            <person name="Goeker M."/>
        </authorList>
    </citation>
    <scope>NUCLEOTIDE SEQUENCE [LARGE SCALE GENOMIC DNA]</scope>
    <source>
        <strain evidence="6 7">DSM 19619</strain>
    </source>
</reference>
<dbReference type="CDD" id="cd03301">
    <property type="entry name" value="ABC_MalK_N"/>
    <property type="match status" value="1"/>
</dbReference>
<organism evidence="6 7">
    <name type="scientific">Labrys wisconsinensis</name>
    <dbReference type="NCBI Taxonomy" id="425677"/>
    <lineage>
        <taxon>Bacteria</taxon>
        <taxon>Pseudomonadati</taxon>
        <taxon>Pseudomonadota</taxon>
        <taxon>Alphaproteobacteria</taxon>
        <taxon>Hyphomicrobiales</taxon>
        <taxon>Xanthobacteraceae</taxon>
        <taxon>Labrys</taxon>
    </lineage>
</organism>
<dbReference type="InterPro" id="IPR008995">
    <property type="entry name" value="Mo/tungstate-bd_C_term_dom"/>
</dbReference>
<dbReference type="InterPro" id="IPR017871">
    <property type="entry name" value="ABC_transporter-like_CS"/>
</dbReference>
<dbReference type="InterPro" id="IPR027417">
    <property type="entry name" value="P-loop_NTPase"/>
</dbReference>
<dbReference type="PANTHER" id="PTHR43875:SF1">
    <property type="entry name" value="OSMOPROTECTIVE COMPOUNDS UPTAKE ATP-BINDING PROTEIN GGTA"/>
    <property type="match status" value="1"/>
</dbReference>
<dbReference type="PROSITE" id="PS50893">
    <property type="entry name" value="ABC_TRANSPORTER_2"/>
    <property type="match status" value="1"/>
</dbReference>
<protein>
    <submittedName>
        <fullName evidence="6">Sn-glycerol 3-phosphate transport system ATP-binding protein</fullName>
    </submittedName>
</protein>
<evidence type="ECO:0000256" key="2">
    <source>
        <dbReference type="ARBA" id="ARBA00022448"/>
    </source>
</evidence>
<keyword evidence="3" id="KW-0547">Nucleotide-binding</keyword>
<dbReference type="SMART" id="SM00382">
    <property type="entry name" value="AAA"/>
    <property type="match status" value="1"/>
</dbReference>
<evidence type="ECO:0000256" key="3">
    <source>
        <dbReference type="ARBA" id="ARBA00022741"/>
    </source>
</evidence>
<dbReference type="InterPro" id="IPR047641">
    <property type="entry name" value="ABC_transpr_MalK/UgpC-like"/>
</dbReference>
<keyword evidence="4 6" id="KW-0067">ATP-binding</keyword>
<keyword evidence="2" id="KW-0813">Transport</keyword>
<dbReference type="PANTHER" id="PTHR43875">
    <property type="entry name" value="MALTODEXTRIN IMPORT ATP-BINDING PROTEIN MSMX"/>
    <property type="match status" value="1"/>
</dbReference>
<dbReference type="NCBIfam" id="NF008653">
    <property type="entry name" value="PRK11650.1"/>
    <property type="match status" value="1"/>
</dbReference>
<evidence type="ECO:0000256" key="4">
    <source>
        <dbReference type="ARBA" id="ARBA00022840"/>
    </source>
</evidence>
<dbReference type="PROSITE" id="PS00211">
    <property type="entry name" value="ABC_TRANSPORTER_1"/>
    <property type="match status" value="1"/>
</dbReference>
<evidence type="ECO:0000313" key="7">
    <source>
        <dbReference type="Proteomes" id="UP001242480"/>
    </source>
</evidence>
<evidence type="ECO:0000256" key="1">
    <source>
        <dbReference type="ARBA" id="ARBA00005417"/>
    </source>
</evidence>
<dbReference type="InterPro" id="IPR003439">
    <property type="entry name" value="ABC_transporter-like_ATP-bd"/>
</dbReference>
<dbReference type="InterPro" id="IPR003593">
    <property type="entry name" value="AAA+_ATPase"/>
</dbReference>
<dbReference type="Gene3D" id="3.40.50.300">
    <property type="entry name" value="P-loop containing nucleotide triphosphate hydrolases"/>
    <property type="match status" value="1"/>
</dbReference>
<dbReference type="Proteomes" id="UP001242480">
    <property type="component" value="Unassembled WGS sequence"/>
</dbReference>
<comment type="caution">
    <text evidence="6">The sequence shown here is derived from an EMBL/GenBank/DDBJ whole genome shotgun (WGS) entry which is preliminary data.</text>
</comment>
<sequence length="362" mass="38345">MSLRGVRKSYGRTEVVKGVDLEVAAGEFIVVLGPSGCGKSTLLRIVAGLEDASAGEILIGGRAVGHLPPRRREVAMVFQNYALYPHLTVAGNIGYPLRIARAPKAEIAARVAEAARIVSLEAYLDRKPSQLSGGQRQRVAMARAIIRQPRLFLFDEPLSNLDAKLRVQMRAEIKQLHQRLGVTSVFVTHDQVEAMTLADRIVVMNTGVVEQVGRPTEVYRRPASRYVASFVGAQPMSFLDGQVSPNGRSVTVGETGSLAFPRPLPEACRGRPITLGLRAEAVSIAGSGTAALTGTYGFTEELGALAIHHVSVAGVDILVQGPSGVVPAAGAVPLAVAGEALHLFDAETGRRIEAQPESLAAA</sequence>
<dbReference type="Pfam" id="PF00005">
    <property type="entry name" value="ABC_tran"/>
    <property type="match status" value="1"/>
</dbReference>
<feature type="domain" description="ABC transporter" evidence="5">
    <location>
        <begin position="1"/>
        <end position="231"/>
    </location>
</feature>
<evidence type="ECO:0000313" key="6">
    <source>
        <dbReference type="EMBL" id="MDQ0467476.1"/>
    </source>
</evidence>
<keyword evidence="7" id="KW-1185">Reference proteome</keyword>
<dbReference type="Gene3D" id="2.40.50.140">
    <property type="entry name" value="Nucleic acid-binding proteins"/>
    <property type="match status" value="1"/>
</dbReference>
<proteinExistence type="inferred from homology"/>
<accession>A0ABU0J1M4</accession>
<name>A0ABU0J1M4_9HYPH</name>
<comment type="similarity">
    <text evidence="1">Belongs to the ABC transporter superfamily.</text>
</comment>
<dbReference type="SUPFAM" id="SSF50331">
    <property type="entry name" value="MOP-like"/>
    <property type="match status" value="1"/>
</dbReference>
<gene>
    <name evidence="6" type="ORF">QO011_000471</name>
</gene>
<dbReference type="InterPro" id="IPR012340">
    <property type="entry name" value="NA-bd_OB-fold"/>
</dbReference>
<dbReference type="InterPro" id="IPR015855">
    <property type="entry name" value="ABC_transpr_MalK-like"/>
</dbReference>
<evidence type="ECO:0000259" key="5">
    <source>
        <dbReference type="PROSITE" id="PS50893"/>
    </source>
</evidence>